<dbReference type="EMBL" id="JJPG01000052">
    <property type="protein sequence ID" value="KKG53656.1"/>
    <property type="molecule type" value="Genomic_DNA"/>
</dbReference>
<dbReference type="RefSeq" id="WP_048037106.1">
    <property type="nucleotide sequence ID" value="NZ_CP042908.1"/>
</dbReference>
<evidence type="ECO:0000313" key="10">
    <source>
        <dbReference type="Proteomes" id="UP000033878"/>
    </source>
</evidence>
<proteinExistence type="predicted"/>
<dbReference type="Proteomes" id="UP000034667">
    <property type="component" value="Unassembled WGS sequence"/>
</dbReference>
<keyword evidence="1" id="KW-0812">Transmembrane</keyword>
<feature type="transmembrane region" description="Helical" evidence="1">
    <location>
        <begin position="7"/>
        <end position="30"/>
    </location>
</feature>
<dbReference type="EMBL" id="CP042908">
    <property type="protein sequence ID" value="QIB90594.1"/>
    <property type="molecule type" value="Genomic_DNA"/>
</dbReference>
<evidence type="ECO:0000313" key="15">
    <source>
        <dbReference type="Proteomes" id="UP000034667"/>
    </source>
</evidence>
<dbReference type="Proteomes" id="UP000034577">
    <property type="component" value="Unassembled WGS sequence"/>
</dbReference>
<organism evidence="4 11">
    <name type="scientific">Methanosarcina mazei</name>
    <name type="common">Methanosarcina frisia</name>
    <dbReference type="NCBI Taxonomy" id="2209"/>
    <lineage>
        <taxon>Archaea</taxon>
        <taxon>Methanobacteriati</taxon>
        <taxon>Methanobacteriota</taxon>
        <taxon>Stenosarchaea group</taxon>
        <taxon>Methanomicrobia</taxon>
        <taxon>Methanosarcinales</taxon>
        <taxon>Methanosarcinaceae</taxon>
        <taxon>Methanosarcina</taxon>
    </lineage>
</organism>
<dbReference type="EMBL" id="JJPF01000092">
    <property type="protein sequence ID" value="KKG41953.1"/>
    <property type="molecule type" value="Genomic_DNA"/>
</dbReference>
<reference evidence="9 17" key="2">
    <citation type="journal article" date="2020" name="Environ. Microbiol. Rep.">
        <title>Redox cycling of Fe(II) and Fe(III) in magnetite accelerates aceticlastic methanogenesis by Methanosarcina mazei.</title>
        <authorList>
            <person name="Wang H."/>
            <person name="Byrne J.M."/>
            <person name="Liu P."/>
            <person name="Liu J."/>
            <person name="Dong X."/>
            <person name="Lu Y."/>
        </authorList>
    </citation>
    <scope>NUCLEOTIDE SEQUENCE [LARGE SCALE GENOMIC DNA]</scope>
    <source>
        <strain evidence="9">Zm-15</strain>
        <strain evidence="17">zm-15</strain>
    </source>
</reference>
<evidence type="ECO:0000313" key="14">
    <source>
        <dbReference type="Proteomes" id="UP000034577"/>
    </source>
</evidence>
<evidence type="ECO:0000313" key="7">
    <source>
        <dbReference type="EMBL" id="KKG54391.1"/>
    </source>
</evidence>
<evidence type="ECO:0000313" key="2">
    <source>
        <dbReference type="EMBL" id="KKG33784.1"/>
    </source>
</evidence>
<dbReference type="EMBL" id="JJPB01000035">
    <property type="protein sequence ID" value="KKG33784.1"/>
    <property type="molecule type" value="Genomic_DNA"/>
</dbReference>
<keyword evidence="1" id="KW-1133">Transmembrane helix</keyword>
<dbReference type="EMBL" id="JJPE01000171">
    <property type="protein sequence ID" value="KKG39276.1"/>
    <property type="molecule type" value="Genomic_DNA"/>
</dbReference>
<dbReference type="Proteomes" id="UP000034921">
    <property type="component" value="Unassembled WGS sequence"/>
</dbReference>
<sequence>MNRVVSTVLKITAGLVIGFFLLVLVVGIMLPDAEPTDSNTASQTLTEDTAQALTGVPDQDKEWINNTQNNINVVQQTDTAYKNECERDGATYQSKYNAAVEVENIAMQAVGISQQATVSPDLQEVKANYENYLIHLRLYAAWKEKAWASMASEGVNTQAMDYGESGQIEEGTANEYLEKYNSGMSDYLKSHRA</sequence>
<dbReference type="EMBL" id="JJQE01000024">
    <property type="protein sequence ID" value="KKH31864.1"/>
    <property type="molecule type" value="Genomic_DNA"/>
</dbReference>
<dbReference type="Proteomes" id="UP000467371">
    <property type="component" value="Chromosome"/>
</dbReference>
<evidence type="ECO:0000313" key="17">
    <source>
        <dbReference type="Proteomes" id="UP000467371"/>
    </source>
</evidence>
<evidence type="ECO:0000313" key="12">
    <source>
        <dbReference type="Proteomes" id="UP000034195"/>
    </source>
</evidence>
<dbReference type="Proteomes" id="UP000034195">
    <property type="component" value="Unassembled WGS sequence"/>
</dbReference>
<evidence type="ECO:0000313" key="3">
    <source>
        <dbReference type="EMBL" id="KKG39276.1"/>
    </source>
</evidence>
<dbReference type="AlphaFoldDB" id="A0A0F8GS93"/>
<evidence type="ECO:0000313" key="8">
    <source>
        <dbReference type="EMBL" id="KKH31864.1"/>
    </source>
</evidence>
<dbReference type="EMBL" id="JJPH01000038">
    <property type="protein sequence ID" value="KKG54391.1"/>
    <property type="molecule type" value="Genomic_DNA"/>
</dbReference>
<dbReference type="GeneID" id="44086566"/>
<dbReference type="EMBL" id="JJPD01000010">
    <property type="protein sequence ID" value="KKG46144.1"/>
    <property type="molecule type" value="Genomic_DNA"/>
</dbReference>
<keyword evidence="1" id="KW-0472">Membrane</keyword>
<evidence type="ECO:0000313" key="6">
    <source>
        <dbReference type="EMBL" id="KKG53656.1"/>
    </source>
</evidence>
<evidence type="ECO:0000313" key="4">
    <source>
        <dbReference type="EMBL" id="KKG41953.1"/>
    </source>
</evidence>
<evidence type="ECO:0000256" key="1">
    <source>
        <dbReference type="SAM" id="Phobius"/>
    </source>
</evidence>
<dbReference type="PATRIC" id="fig|2209.39.peg.2162"/>
<dbReference type="Proteomes" id="UP000033878">
    <property type="component" value="Unassembled WGS sequence"/>
</dbReference>
<protein>
    <submittedName>
        <fullName evidence="4">Uncharacterized protein</fullName>
    </submittedName>
</protein>
<name>A0A0F8GS93_METMZ</name>
<accession>A0A0F8GS93</accession>
<dbReference type="Proteomes" id="UP000034151">
    <property type="component" value="Unassembled WGS sequence"/>
</dbReference>
<evidence type="ECO:0000313" key="9">
    <source>
        <dbReference type="EMBL" id="QIB90594.1"/>
    </source>
</evidence>
<evidence type="ECO:0000313" key="5">
    <source>
        <dbReference type="EMBL" id="KKG46144.1"/>
    </source>
</evidence>
<evidence type="ECO:0000313" key="11">
    <source>
        <dbReference type="Proteomes" id="UP000034151"/>
    </source>
</evidence>
<reference evidence="10 11" key="1">
    <citation type="journal article" date="2015" name="ISME J.">
        <title>Genomic and phenotypic differentiation among Methanosarcina mazei populations from Columbia River sediment.</title>
        <authorList>
            <person name="Youngblut N.D."/>
            <person name="Wirth J.S."/>
            <person name="Henriksen J.R."/>
            <person name="Smith M."/>
            <person name="Simon H."/>
            <person name="Metcalf W.W."/>
            <person name="Whitaker R.J."/>
        </authorList>
    </citation>
    <scope>NUCLEOTIDE SEQUENCE [LARGE SCALE GENOMIC DNA]</scope>
    <source>
        <strain evidence="8 16">1.F.M.0.5</strain>
        <strain evidence="2 10">3.F.A.1A.3</strain>
        <strain evidence="5 14">3.F.A.2.12</strain>
        <strain evidence="3 15">3.F.A.2.3</strain>
        <strain evidence="4 11">3.F.A.2.5</strain>
        <strain evidence="6 12">3.F.A.2.6</strain>
        <strain evidence="7 13">3.F.A.2.7</strain>
    </source>
</reference>
<evidence type="ECO:0000313" key="16">
    <source>
        <dbReference type="Proteomes" id="UP000034921"/>
    </source>
</evidence>
<gene>
    <name evidence="5" type="ORF">DU35_04210</name>
    <name evidence="7" type="ORF">DU36_11380</name>
    <name evidence="6" type="ORF">DU38_11465</name>
    <name evidence="4" type="ORF">DU39_09780</name>
    <name evidence="3" type="ORF">DU41_12095</name>
    <name evidence="2" type="ORF">DU49_09360</name>
    <name evidence="8" type="ORF">DU60_07325</name>
    <name evidence="9" type="ORF">FQU78_05495</name>
</gene>
<evidence type="ECO:0000313" key="13">
    <source>
        <dbReference type="Proteomes" id="UP000034243"/>
    </source>
</evidence>
<dbReference type="Proteomes" id="UP000034243">
    <property type="component" value="Unassembled WGS sequence"/>
</dbReference>